<organism evidence="2 3">
    <name type="scientific">Dreissena polymorpha</name>
    <name type="common">Zebra mussel</name>
    <name type="synonym">Mytilus polymorpha</name>
    <dbReference type="NCBI Taxonomy" id="45954"/>
    <lineage>
        <taxon>Eukaryota</taxon>
        <taxon>Metazoa</taxon>
        <taxon>Spiralia</taxon>
        <taxon>Lophotrochozoa</taxon>
        <taxon>Mollusca</taxon>
        <taxon>Bivalvia</taxon>
        <taxon>Autobranchia</taxon>
        <taxon>Heteroconchia</taxon>
        <taxon>Euheterodonta</taxon>
        <taxon>Imparidentia</taxon>
        <taxon>Neoheterodontei</taxon>
        <taxon>Myida</taxon>
        <taxon>Dreissenoidea</taxon>
        <taxon>Dreissenidae</taxon>
        <taxon>Dreissena</taxon>
    </lineage>
</organism>
<protein>
    <submittedName>
        <fullName evidence="2">Uncharacterized protein</fullName>
    </submittedName>
</protein>
<feature type="region of interest" description="Disordered" evidence="1">
    <location>
        <begin position="162"/>
        <end position="221"/>
    </location>
</feature>
<dbReference type="EMBL" id="JAIWYP010000012">
    <property type="protein sequence ID" value="KAH3726178.1"/>
    <property type="molecule type" value="Genomic_DNA"/>
</dbReference>
<evidence type="ECO:0000256" key="1">
    <source>
        <dbReference type="SAM" id="MobiDB-lite"/>
    </source>
</evidence>
<evidence type="ECO:0000313" key="2">
    <source>
        <dbReference type="EMBL" id="KAH3726178.1"/>
    </source>
</evidence>
<keyword evidence="3" id="KW-1185">Reference proteome</keyword>
<name>A0A9D4HQV6_DREPO</name>
<feature type="compositionally biased region" description="Polar residues" evidence="1">
    <location>
        <begin position="202"/>
        <end position="221"/>
    </location>
</feature>
<sequence>MRAVVTSSVFTGAQFERCYKVRGEDCVLGTTGCNHSDGFSTYDLSAPGTIEQLLGSQCLLCLLTVLAVVGLEVMAELEMAQARRYVHSEPPEQGADSACVPTLMFNAVSVSSNGFSTLNLTNSVNGGQYSLKWNVTNWNRPGLLPQRTQQTDRQTDRLCLQPIRLNSPDGKKVSSPPPKPTPPPDLPPGCPLWASLQPRPPTSGSGVEPRSSSLSQAKRNT</sequence>
<accession>A0A9D4HQV6</accession>
<dbReference type="AlphaFoldDB" id="A0A9D4HQV6"/>
<feature type="compositionally biased region" description="Pro residues" evidence="1">
    <location>
        <begin position="175"/>
        <end position="190"/>
    </location>
</feature>
<reference evidence="2" key="2">
    <citation type="submission" date="2020-11" db="EMBL/GenBank/DDBJ databases">
        <authorList>
            <person name="McCartney M.A."/>
            <person name="Auch B."/>
            <person name="Kono T."/>
            <person name="Mallez S."/>
            <person name="Becker A."/>
            <person name="Gohl D.M."/>
            <person name="Silverstein K.A.T."/>
            <person name="Koren S."/>
            <person name="Bechman K.B."/>
            <person name="Herman A."/>
            <person name="Abrahante J.E."/>
            <person name="Garbe J."/>
        </authorList>
    </citation>
    <scope>NUCLEOTIDE SEQUENCE</scope>
    <source>
        <strain evidence="2">Duluth1</strain>
        <tissue evidence="2">Whole animal</tissue>
    </source>
</reference>
<proteinExistence type="predicted"/>
<reference evidence="2" key="1">
    <citation type="journal article" date="2019" name="bioRxiv">
        <title>The Genome of the Zebra Mussel, Dreissena polymorpha: A Resource for Invasive Species Research.</title>
        <authorList>
            <person name="McCartney M.A."/>
            <person name="Auch B."/>
            <person name="Kono T."/>
            <person name="Mallez S."/>
            <person name="Zhang Y."/>
            <person name="Obille A."/>
            <person name="Becker A."/>
            <person name="Abrahante J.E."/>
            <person name="Garbe J."/>
            <person name="Badalamenti J.P."/>
            <person name="Herman A."/>
            <person name="Mangelson H."/>
            <person name="Liachko I."/>
            <person name="Sullivan S."/>
            <person name="Sone E.D."/>
            <person name="Koren S."/>
            <person name="Silverstein K.A.T."/>
            <person name="Beckman K.B."/>
            <person name="Gohl D.M."/>
        </authorList>
    </citation>
    <scope>NUCLEOTIDE SEQUENCE</scope>
    <source>
        <strain evidence="2">Duluth1</strain>
        <tissue evidence="2">Whole animal</tissue>
    </source>
</reference>
<evidence type="ECO:0000313" key="3">
    <source>
        <dbReference type="Proteomes" id="UP000828390"/>
    </source>
</evidence>
<gene>
    <name evidence="2" type="ORF">DPMN_052035</name>
</gene>
<comment type="caution">
    <text evidence="2">The sequence shown here is derived from an EMBL/GenBank/DDBJ whole genome shotgun (WGS) entry which is preliminary data.</text>
</comment>
<dbReference type="Proteomes" id="UP000828390">
    <property type="component" value="Unassembled WGS sequence"/>
</dbReference>